<feature type="compositionally biased region" description="Basic residues" evidence="1">
    <location>
        <begin position="334"/>
        <end position="343"/>
    </location>
</feature>
<accession>A0A9W9YR74</accession>
<organism evidence="2 3">
    <name type="scientific">Desmophyllum pertusum</name>
    <dbReference type="NCBI Taxonomy" id="174260"/>
    <lineage>
        <taxon>Eukaryota</taxon>
        <taxon>Metazoa</taxon>
        <taxon>Cnidaria</taxon>
        <taxon>Anthozoa</taxon>
        <taxon>Hexacorallia</taxon>
        <taxon>Scleractinia</taxon>
        <taxon>Caryophylliina</taxon>
        <taxon>Caryophylliidae</taxon>
        <taxon>Desmophyllum</taxon>
    </lineage>
</organism>
<dbReference type="Proteomes" id="UP001163046">
    <property type="component" value="Unassembled WGS sequence"/>
</dbReference>
<feature type="compositionally biased region" description="Polar residues" evidence="1">
    <location>
        <begin position="230"/>
        <end position="250"/>
    </location>
</feature>
<feature type="compositionally biased region" description="Acidic residues" evidence="1">
    <location>
        <begin position="218"/>
        <end position="227"/>
    </location>
</feature>
<keyword evidence="3" id="KW-1185">Reference proteome</keyword>
<proteinExistence type="predicted"/>
<feature type="region of interest" description="Disordered" evidence="1">
    <location>
        <begin position="218"/>
        <end position="384"/>
    </location>
</feature>
<evidence type="ECO:0000313" key="3">
    <source>
        <dbReference type="Proteomes" id="UP001163046"/>
    </source>
</evidence>
<protein>
    <submittedName>
        <fullName evidence="2">Uncharacterized protein</fullName>
    </submittedName>
</protein>
<evidence type="ECO:0000313" key="2">
    <source>
        <dbReference type="EMBL" id="KAJ7359020.1"/>
    </source>
</evidence>
<feature type="compositionally biased region" description="Polar residues" evidence="1">
    <location>
        <begin position="283"/>
        <end position="297"/>
    </location>
</feature>
<dbReference type="AlphaFoldDB" id="A0A9W9YR74"/>
<evidence type="ECO:0000256" key="1">
    <source>
        <dbReference type="SAM" id="MobiDB-lite"/>
    </source>
</evidence>
<feature type="compositionally biased region" description="Basic residues" evidence="1">
    <location>
        <begin position="371"/>
        <end position="384"/>
    </location>
</feature>
<name>A0A9W9YR74_9CNID</name>
<reference evidence="2" key="1">
    <citation type="submission" date="2023-01" db="EMBL/GenBank/DDBJ databases">
        <title>Genome assembly of the deep-sea coral Lophelia pertusa.</title>
        <authorList>
            <person name="Herrera S."/>
            <person name="Cordes E."/>
        </authorList>
    </citation>
    <scope>NUCLEOTIDE SEQUENCE</scope>
    <source>
        <strain evidence="2">USNM1676648</strain>
        <tissue evidence="2">Polyp</tissue>
    </source>
</reference>
<sequence>MHRVNREGPKDVDMEDNHFDPLFHRRRLHLQTRLLTTQPHLRQKVPIQFPQLREKKSILFPQLRSKKSILQPHLRLKSRTFQPRLQLTSLRNPDIAAGKDDVEQEAEAAPHQGASTIDAMVTDARLDQILESVFEASGALYAITIQMMAIRTLLNNPVQYAAKTKETNETQKLIKNPSLVSMRNFLLNSKVPKNRAYPGTSTSNKARLANLFSTNFDEDEQDDEDMQDQPQAAPNTSSQSSRLHGLFQTTDKSRKTNLVKHDNTDDSDDCSDSSQQDNMEQAAATSKLQRSKAPTRNTTEKRVTKTVQIPRKKKHAITFKVKENKTDQHITPPSKKKPKKKRTTPNPQSVPKIQDKPETEQRPTTTPTVKKTPKTTTKKKSSSS</sequence>
<dbReference type="EMBL" id="MU827313">
    <property type="protein sequence ID" value="KAJ7359020.1"/>
    <property type="molecule type" value="Genomic_DNA"/>
</dbReference>
<gene>
    <name evidence="2" type="ORF">OS493_019927</name>
</gene>
<comment type="caution">
    <text evidence="2">The sequence shown here is derived from an EMBL/GenBank/DDBJ whole genome shotgun (WGS) entry which is preliminary data.</text>
</comment>
<feature type="compositionally biased region" description="Basic and acidic residues" evidence="1">
    <location>
        <begin position="251"/>
        <end position="264"/>
    </location>
</feature>